<evidence type="ECO:0000313" key="1">
    <source>
        <dbReference type="EMBL" id="RHF51833.1"/>
    </source>
</evidence>
<dbReference type="RefSeq" id="WP_005840769.1">
    <property type="nucleotide sequence ID" value="NZ_CABKNT010000006.1"/>
</dbReference>
<dbReference type="GeneID" id="93481290"/>
<reference evidence="1 2" key="1">
    <citation type="submission" date="2018-08" db="EMBL/GenBank/DDBJ databases">
        <title>A genome reference for cultivated species of the human gut microbiota.</title>
        <authorList>
            <person name="Zou Y."/>
            <person name="Xue W."/>
            <person name="Luo G."/>
        </authorList>
    </citation>
    <scope>NUCLEOTIDE SEQUENCE [LARGE SCALE GENOMIC DNA]</scope>
    <source>
        <strain evidence="1 2">AM25-21AC</strain>
    </source>
</reference>
<comment type="caution">
    <text evidence="1">The sequence shown here is derived from an EMBL/GenBank/DDBJ whole genome shotgun (WGS) entry which is preliminary data.</text>
</comment>
<dbReference type="EMBL" id="QRHE01000005">
    <property type="protein sequence ID" value="RHF51833.1"/>
    <property type="molecule type" value="Genomic_DNA"/>
</dbReference>
<dbReference type="OrthoDB" id="1669496at2"/>
<sequence>MAENEAIRRLQASIDMLKERMRIDSNDLEYESHLRQKRQLQRILDRLLAKEADEKKPL</sequence>
<accession>A0A356UN72</accession>
<keyword evidence="1" id="KW-0808">Transferase</keyword>
<name>A0A356UN72_9FIRM</name>
<organism evidence="1 2">
    <name type="scientific">Mitsuokella multacida</name>
    <dbReference type="NCBI Taxonomy" id="52226"/>
    <lineage>
        <taxon>Bacteria</taxon>
        <taxon>Bacillati</taxon>
        <taxon>Bacillota</taxon>
        <taxon>Negativicutes</taxon>
        <taxon>Selenomonadales</taxon>
        <taxon>Selenomonadaceae</taxon>
        <taxon>Mitsuokella</taxon>
    </lineage>
</organism>
<gene>
    <name evidence="1" type="ORF">DW674_06325</name>
</gene>
<proteinExistence type="predicted"/>
<dbReference type="GO" id="GO:0016740">
    <property type="term" value="F:transferase activity"/>
    <property type="evidence" value="ECO:0007669"/>
    <property type="project" value="UniProtKB-KW"/>
</dbReference>
<protein>
    <submittedName>
        <fullName evidence="1">Aminoglycoside phosphotransferase</fullName>
    </submittedName>
</protein>
<dbReference type="Proteomes" id="UP000283442">
    <property type="component" value="Unassembled WGS sequence"/>
</dbReference>
<dbReference type="AlphaFoldDB" id="A0A356UN72"/>
<evidence type="ECO:0000313" key="2">
    <source>
        <dbReference type="Proteomes" id="UP000283442"/>
    </source>
</evidence>